<accession>A0A2P7NVT0</accession>
<feature type="transmembrane region" description="Helical" evidence="1">
    <location>
        <begin position="43"/>
        <end position="67"/>
    </location>
</feature>
<name>A0A2P7NVT0_9PROT</name>
<keyword evidence="1" id="KW-0472">Membrane</keyword>
<dbReference type="Proteomes" id="UP000241912">
    <property type="component" value="Unassembled WGS sequence"/>
</dbReference>
<dbReference type="Pfam" id="PF10861">
    <property type="entry name" value="DUF2784"/>
    <property type="match status" value="1"/>
</dbReference>
<feature type="transmembrane region" description="Helical" evidence="1">
    <location>
        <begin position="6"/>
        <end position="31"/>
    </location>
</feature>
<dbReference type="InterPro" id="IPR021218">
    <property type="entry name" value="DUF2784"/>
</dbReference>
<dbReference type="RefSeq" id="WP_106706683.1">
    <property type="nucleotide sequence ID" value="NZ_PXXU01000018.1"/>
</dbReference>
<sequence>MLLADMILIIHFLYILFVVGSLPVIWMGAWLKLTFVRNPWFRYLHLAAILFVVAESLLGIPCPLTVLENSLRQIEMNSSFIQHWLHFIIFYNVSEAVLTIVYGLFAGLVAMTFKWVPPKHLKVD</sequence>
<dbReference type="OrthoDB" id="370375at2"/>
<comment type="caution">
    <text evidence="2">The sequence shown here is derived from an EMBL/GenBank/DDBJ whole genome shotgun (WGS) entry which is preliminary data.</text>
</comment>
<feature type="transmembrane region" description="Helical" evidence="1">
    <location>
        <begin position="87"/>
        <end position="113"/>
    </location>
</feature>
<organism evidence="2 3">
    <name type="scientific">Nitrosomonas supralitoralis</name>
    <dbReference type="NCBI Taxonomy" id="2116706"/>
    <lineage>
        <taxon>Bacteria</taxon>
        <taxon>Pseudomonadati</taxon>
        <taxon>Pseudomonadota</taxon>
        <taxon>Betaproteobacteria</taxon>
        <taxon>Nitrosomonadales</taxon>
        <taxon>Nitrosomonadaceae</taxon>
        <taxon>Nitrosomonas</taxon>
    </lineage>
</organism>
<proteinExistence type="predicted"/>
<evidence type="ECO:0000313" key="2">
    <source>
        <dbReference type="EMBL" id="PSJ17539.1"/>
    </source>
</evidence>
<evidence type="ECO:0000313" key="3">
    <source>
        <dbReference type="Proteomes" id="UP000241912"/>
    </source>
</evidence>
<protein>
    <submittedName>
        <fullName evidence="2">DUF2784 domain-containing protein</fullName>
    </submittedName>
</protein>
<dbReference type="EMBL" id="PXXU01000018">
    <property type="protein sequence ID" value="PSJ17539.1"/>
    <property type="molecule type" value="Genomic_DNA"/>
</dbReference>
<keyword evidence="1" id="KW-1133">Transmembrane helix</keyword>
<evidence type="ECO:0000256" key="1">
    <source>
        <dbReference type="SAM" id="Phobius"/>
    </source>
</evidence>
<reference evidence="2 3" key="1">
    <citation type="submission" date="2018-03" db="EMBL/GenBank/DDBJ databases">
        <title>Draft genome of Nitrosomonas supralitoralis APG5.</title>
        <authorList>
            <person name="Urakawa H."/>
            <person name="Lopez J.V."/>
        </authorList>
    </citation>
    <scope>NUCLEOTIDE SEQUENCE [LARGE SCALE GENOMIC DNA]</scope>
    <source>
        <strain evidence="2 3">APG5</strain>
    </source>
</reference>
<keyword evidence="3" id="KW-1185">Reference proteome</keyword>
<dbReference type="AlphaFoldDB" id="A0A2P7NVT0"/>
<gene>
    <name evidence="2" type="ORF">C7H79_07575</name>
</gene>
<keyword evidence="1" id="KW-0812">Transmembrane</keyword>